<proteinExistence type="predicted"/>
<evidence type="ECO:0000256" key="1">
    <source>
        <dbReference type="SAM" id="MobiDB-lite"/>
    </source>
</evidence>
<accession>A0A0G0N3K9</accession>
<reference evidence="2 3" key="1">
    <citation type="journal article" date="2015" name="Nature">
        <title>rRNA introns, odd ribosomes, and small enigmatic genomes across a large radiation of phyla.</title>
        <authorList>
            <person name="Brown C.T."/>
            <person name="Hug L.A."/>
            <person name="Thomas B.C."/>
            <person name="Sharon I."/>
            <person name="Castelle C.J."/>
            <person name="Singh A."/>
            <person name="Wilkins M.J."/>
            <person name="Williams K.H."/>
            <person name="Banfield J.F."/>
        </authorList>
    </citation>
    <scope>NUCLEOTIDE SEQUENCE [LARGE SCALE GENOMIC DNA]</scope>
</reference>
<evidence type="ECO:0000313" key="2">
    <source>
        <dbReference type="EMBL" id="KKR10023.1"/>
    </source>
</evidence>
<dbReference type="EMBL" id="LBWP01000024">
    <property type="protein sequence ID" value="KKR10023.1"/>
    <property type="molecule type" value="Genomic_DNA"/>
</dbReference>
<feature type="region of interest" description="Disordered" evidence="1">
    <location>
        <begin position="99"/>
        <end position="127"/>
    </location>
</feature>
<evidence type="ECO:0000313" key="3">
    <source>
        <dbReference type="Proteomes" id="UP000034246"/>
    </source>
</evidence>
<dbReference type="AlphaFoldDB" id="A0A0G0N3K9"/>
<sequence length="127" mass="15101">MKKYLWRIYYGDGTTFDNTQGRPEDAPPVNVQVIIQPNRENGRQTIHSWDWYYRRDNFWYGCDTWGLFDQLLWNNVTAVKQGRMMRSEEFDRIMKNAMADPDFSPQTANISKNKPKQAYGEGSNYEE</sequence>
<comment type="caution">
    <text evidence="2">The sequence shown here is derived from an EMBL/GenBank/DDBJ whole genome shotgun (WGS) entry which is preliminary data.</text>
</comment>
<gene>
    <name evidence="2" type="ORF">UT39_C0024G0002</name>
</gene>
<dbReference type="Proteomes" id="UP000034246">
    <property type="component" value="Unassembled WGS sequence"/>
</dbReference>
<protein>
    <submittedName>
        <fullName evidence="2">Uncharacterized protein</fullName>
    </submittedName>
</protein>
<name>A0A0G0N3K9_9BACT</name>
<organism evidence="2 3">
    <name type="scientific">Candidatus Woesebacteria bacterium GW2011_GWA1_39_21</name>
    <dbReference type="NCBI Taxonomy" id="1618550"/>
    <lineage>
        <taxon>Bacteria</taxon>
        <taxon>Candidatus Woeseibacteriota</taxon>
    </lineage>
</organism>